<dbReference type="Gene3D" id="1.10.287.130">
    <property type="match status" value="1"/>
</dbReference>
<dbReference type="Pfam" id="PF02518">
    <property type="entry name" value="HATPase_c"/>
    <property type="match status" value="1"/>
</dbReference>
<keyword evidence="3" id="KW-0597">Phosphoprotein</keyword>
<dbReference type="RefSeq" id="WP_184592329.1">
    <property type="nucleotide sequence ID" value="NZ_JACHLI010000017.1"/>
</dbReference>
<feature type="transmembrane region" description="Helical" evidence="4">
    <location>
        <begin position="50"/>
        <end position="68"/>
    </location>
</feature>
<keyword evidence="6" id="KW-0808">Transferase</keyword>
<organism evidence="6 7">
    <name type="scientific">Pseudomonas nitroreducens</name>
    <dbReference type="NCBI Taxonomy" id="46680"/>
    <lineage>
        <taxon>Bacteria</taxon>
        <taxon>Pseudomonadati</taxon>
        <taxon>Pseudomonadota</taxon>
        <taxon>Gammaproteobacteria</taxon>
        <taxon>Pseudomonadales</taxon>
        <taxon>Pseudomonadaceae</taxon>
        <taxon>Pseudomonas</taxon>
    </lineage>
</organism>
<evidence type="ECO:0000256" key="2">
    <source>
        <dbReference type="ARBA" id="ARBA00012438"/>
    </source>
</evidence>
<comment type="catalytic activity">
    <reaction evidence="1">
        <text>ATP + protein L-histidine = ADP + protein N-phospho-L-histidine.</text>
        <dbReference type="EC" id="2.7.13.3"/>
    </reaction>
</comment>
<dbReference type="InterPro" id="IPR003594">
    <property type="entry name" value="HATPase_dom"/>
</dbReference>
<feature type="transmembrane region" description="Helical" evidence="4">
    <location>
        <begin position="149"/>
        <end position="169"/>
    </location>
</feature>
<dbReference type="SUPFAM" id="SSF47384">
    <property type="entry name" value="Homodimeric domain of signal transducing histidine kinase"/>
    <property type="match status" value="1"/>
</dbReference>
<dbReference type="SMART" id="SM00387">
    <property type="entry name" value="HATPase_c"/>
    <property type="match status" value="1"/>
</dbReference>
<evidence type="ECO:0000313" key="7">
    <source>
        <dbReference type="Proteomes" id="UP000566995"/>
    </source>
</evidence>
<keyword evidence="4" id="KW-0472">Membrane</keyword>
<keyword evidence="4" id="KW-0812">Transmembrane</keyword>
<accession>A0A7W7KLU9</accession>
<comment type="caution">
    <text evidence="6">The sequence shown here is derived from an EMBL/GenBank/DDBJ whole genome shotgun (WGS) entry which is preliminary data.</text>
</comment>
<sequence>MAADGISLTGQGLRILRLYHLYRLTIGLVLVLLISSNLDDDILKLAHPGLFHAGCWVYLVLNILIAVLMPTPRQLLPLFILAALDVILLSALFYTAGGIPSGIGNLMVVAVAIANILLRGRIGLLIAAIASIGLIYLTFYLSLSQPTAINHYVQAGGLGALSFASALLIQALARRQQVVENIAEQRATTVANLEELNALILQRMRTGILVLGDRHRVLLANQSATALLGGHELAGHSLAQYSPQLVTSLQQWQQNPALRPPSLQPLESGPTVQPSFIPLRRGDEQHILMFLEDISQIAQQAQQLKLAALGRLTAGIAHEIRNPLGAISHAAQLLLESEELDAPDRRLTQIIQDQSRRMNLVIENVLQLSRRRQSEPQLLDLKYWLHRFAGELRESHREGQKLHVETGPGTVQTRMDPHQLTQVLTNLVQNGLRYSTQKHGIGQVWLRLFRDSETDLPVLEVLDDGPGITGEQRGKLFEPFFTTESKGTGLGLYISRELCESNQARLDYKTRDEGGSCFRITFAHPRKQS</sequence>
<dbReference type="CDD" id="cd00082">
    <property type="entry name" value="HisKA"/>
    <property type="match status" value="1"/>
</dbReference>
<dbReference type="SUPFAM" id="SSF55874">
    <property type="entry name" value="ATPase domain of HSP90 chaperone/DNA topoisomerase II/histidine kinase"/>
    <property type="match status" value="1"/>
</dbReference>
<feature type="transmembrane region" description="Helical" evidence="4">
    <location>
        <begin position="75"/>
        <end position="96"/>
    </location>
</feature>
<proteinExistence type="predicted"/>
<dbReference type="Pfam" id="PF00512">
    <property type="entry name" value="HisKA"/>
    <property type="match status" value="1"/>
</dbReference>
<dbReference type="InterPro" id="IPR004358">
    <property type="entry name" value="Sig_transdc_His_kin-like_C"/>
</dbReference>
<evidence type="ECO:0000256" key="3">
    <source>
        <dbReference type="ARBA" id="ARBA00022553"/>
    </source>
</evidence>
<feature type="transmembrane region" description="Helical" evidence="4">
    <location>
        <begin position="21"/>
        <end position="38"/>
    </location>
</feature>
<dbReference type="EC" id="2.7.13.3" evidence="2"/>
<keyword evidence="6" id="KW-0418">Kinase</keyword>
<dbReference type="Pfam" id="PF25323">
    <property type="entry name" value="6TM_PilS"/>
    <property type="match status" value="1"/>
</dbReference>
<dbReference type="InterPro" id="IPR005467">
    <property type="entry name" value="His_kinase_dom"/>
</dbReference>
<dbReference type="AlphaFoldDB" id="A0A7W7KLU9"/>
<keyword evidence="4" id="KW-1133">Transmembrane helix</keyword>
<feature type="transmembrane region" description="Helical" evidence="4">
    <location>
        <begin position="125"/>
        <end position="143"/>
    </location>
</feature>
<dbReference type="EMBL" id="JACHLI010000017">
    <property type="protein sequence ID" value="MBB4865154.1"/>
    <property type="molecule type" value="Genomic_DNA"/>
</dbReference>
<dbReference type="InterPro" id="IPR003661">
    <property type="entry name" value="HisK_dim/P_dom"/>
</dbReference>
<dbReference type="PANTHER" id="PTHR43065:SF52">
    <property type="entry name" value="SENSOR PROTEIN KINASE PILS"/>
    <property type="match status" value="1"/>
</dbReference>
<feature type="domain" description="Histidine kinase" evidence="5">
    <location>
        <begin position="315"/>
        <end position="526"/>
    </location>
</feature>
<dbReference type="FunFam" id="1.10.287.130:FF:000057">
    <property type="entry name" value="Type IV pilus sensor protein PilS"/>
    <property type="match status" value="1"/>
</dbReference>
<evidence type="ECO:0000256" key="1">
    <source>
        <dbReference type="ARBA" id="ARBA00000085"/>
    </source>
</evidence>
<dbReference type="InterPro" id="IPR036097">
    <property type="entry name" value="HisK_dim/P_sf"/>
</dbReference>
<protein>
    <recommendedName>
        <fullName evidence="2">histidine kinase</fullName>
        <ecNumber evidence="2">2.7.13.3</ecNumber>
    </recommendedName>
</protein>
<dbReference type="SMART" id="SM00388">
    <property type="entry name" value="HisKA"/>
    <property type="match status" value="1"/>
</dbReference>
<dbReference type="PANTHER" id="PTHR43065">
    <property type="entry name" value="SENSOR HISTIDINE KINASE"/>
    <property type="match status" value="1"/>
</dbReference>
<dbReference type="Gene3D" id="3.30.450.20">
    <property type="entry name" value="PAS domain"/>
    <property type="match status" value="1"/>
</dbReference>
<gene>
    <name evidence="6" type="ORF">HNP46_004034</name>
</gene>
<dbReference type="Gene3D" id="3.30.565.10">
    <property type="entry name" value="Histidine kinase-like ATPase, C-terminal domain"/>
    <property type="match status" value="1"/>
</dbReference>
<dbReference type="PROSITE" id="PS50109">
    <property type="entry name" value="HIS_KIN"/>
    <property type="match status" value="1"/>
</dbReference>
<dbReference type="Proteomes" id="UP000566995">
    <property type="component" value="Unassembled WGS sequence"/>
</dbReference>
<evidence type="ECO:0000256" key="4">
    <source>
        <dbReference type="SAM" id="Phobius"/>
    </source>
</evidence>
<dbReference type="GO" id="GO:0000155">
    <property type="term" value="F:phosphorelay sensor kinase activity"/>
    <property type="evidence" value="ECO:0007669"/>
    <property type="project" value="InterPro"/>
</dbReference>
<evidence type="ECO:0000313" key="6">
    <source>
        <dbReference type="EMBL" id="MBB4865154.1"/>
    </source>
</evidence>
<name>A0A7W7KLU9_PSENT</name>
<evidence type="ECO:0000259" key="5">
    <source>
        <dbReference type="PROSITE" id="PS50109"/>
    </source>
</evidence>
<dbReference type="InterPro" id="IPR036890">
    <property type="entry name" value="HATPase_C_sf"/>
</dbReference>
<reference evidence="6 7" key="1">
    <citation type="submission" date="2020-08" db="EMBL/GenBank/DDBJ databases">
        <title>Functional genomics of gut bacteria from endangered species of beetles.</title>
        <authorList>
            <person name="Carlos-Shanley C."/>
        </authorList>
    </citation>
    <scope>NUCLEOTIDE SEQUENCE [LARGE SCALE GENOMIC DNA]</scope>
    <source>
        <strain evidence="6 7">S00179</strain>
    </source>
</reference>
<dbReference type="PRINTS" id="PR00344">
    <property type="entry name" value="BCTRLSENSOR"/>
</dbReference>